<sequence>MFAPGHLGELTQYLPFELVDAVLEETGRVERRLRDLPSRVGVYFVLAMSLYPGLGYLQVWRKVIAGLSGLAVPVPTAKALRDLRRRVGEQPIAQLFAVVAGPLAQRHTPGVRFGRWRTVSFDGCTSIKAPDSGRNVGWLRKATAALGVTGYPMVEVMTLVETGTRALLGAVFGPTATSETQYATRLLHLLSADMLVLADRGFDATAFLEKLAATKAQFLVRLRASRRPPIICRLSDGSVLARFGTLTVRIITADVTVTCADGTTWTACYRLVTTLTDHRRHQATALIRLYHERWEHEVTYLAIRHTLLQGRVLRSRDPVGLRQELWALLTLYQLLRIAMVEAIEHLPGTDPDRAPFTTALLTAQDLLVKAENVIPDDHVTIPGRIGHAVLEDLAPPRRPRVSVRKIKSPLSRWNKADPHRPRTSTPITNITINSTGPAPTHQQTLTARPEP</sequence>
<dbReference type="PANTHER" id="PTHR37529:SF1">
    <property type="entry name" value="TRANSPOSASE INSG FOR INSERTION SEQUENCE ELEMENT IS4-RELATED"/>
    <property type="match status" value="1"/>
</dbReference>
<reference evidence="4 5" key="1">
    <citation type="submission" date="2024-10" db="EMBL/GenBank/DDBJ databases">
        <authorList>
            <person name="Topkara A.R."/>
            <person name="Saygin H."/>
        </authorList>
    </citation>
    <scope>NUCLEOTIDE SEQUENCE [LARGE SCALE GENOMIC DNA]</scope>
    <source>
        <strain evidence="4 5">M3C6</strain>
    </source>
</reference>
<feature type="compositionally biased region" description="Low complexity" evidence="1">
    <location>
        <begin position="423"/>
        <end position="435"/>
    </location>
</feature>
<dbReference type="Pfam" id="PF01609">
    <property type="entry name" value="DDE_Tnp_1"/>
    <property type="match status" value="1"/>
</dbReference>
<dbReference type="InterPro" id="IPR012337">
    <property type="entry name" value="RNaseH-like_sf"/>
</dbReference>
<comment type="caution">
    <text evidence="4">The sequence shown here is derived from an EMBL/GenBank/DDBJ whole genome shotgun (WGS) entry which is preliminary data.</text>
</comment>
<dbReference type="SUPFAM" id="SSF53098">
    <property type="entry name" value="Ribonuclease H-like"/>
    <property type="match status" value="1"/>
</dbReference>
<dbReference type="InterPro" id="IPR002559">
    <property type="entry name" value="Transposase_11"/>
</dbReference>
<accession>A0ABW7AV74</accession>
<dbReference type="EMBL" id="JBICRM010000106">
    <property type="protein sequence ID" value="MFG1711334.1"/>
    <property type="molecule type" value="Genomic_DNA"/>
</dbReference>
<name>A0ABW7AV74_9ACTN</name>
<dbReference type="PANTHER" id="PTHR37529">
    <property type="entry name" value="TRANSPOSASE INSG FOR INSERTION SEQUENCE ELEMENT IS4-RELATED"/>
    <property type="match status" value="1"/>
</dbReference>
<keyword evidence="5" id="KW-1185">Reference proteome</keyword>
<protein>
    <submittedName>
        <fullName evidence="4">IS4 family transposase</fullName>
    </submittedName>
</protein>
<evidence type="ECO:0000259" key="3">
    <source>
        <dbReference type="Pfam" id="PF13006"/>
    </source>
</evidence>
<evidence type="ECO:0000313" key="5">
    <source>
        <dbReference type="Proteomes" id="UP001603978"/>
    </source>
</evidence>
<dbReference type="NCBIfam" id="NF033592">
    <property type="entry name" value="transpos_IS4_1"/>
    <property type="match status" value="1"/>
</dbReference>
<organism evidence="4 5">
    <name type="scientific">Nonomuraea marmarensis</name>
    <dbReference type="NCBI Taxonomy" id="3351344"/>
    <lineage>
        <taxon>Bacteria</taxon>
        <taxon>Bacillati</taxon>
        <taxon>Actinomycetota</taxon>
        <taxon>Actinomycetes</taxon>
        <taxon>Streptosporangiales</taxon>
        <taxon>Streptosporangiaceae</taxon>
        <taxon>Nonomuraea</taxon>
    </lineage>
</organism>
<proteinExistence type="predicted"/>
<dbReference type="RefSeq" id="WP_393178005.1">
    <property type="nucleotide sequence ID" value="NZ_JBICRM010000106.1"/>
</dbReference>
<evidence type="ECO:0000256" key="1">
    <source>
        <dbReference type="SAM" id="MobiDB-lite"/>
    </source>
</evidence>
<feature type="domain" description="Transposase IS4-like" evidence="2">
    <location>
        <begin position="125"/>
        <end position="333"/>
    </location>
</feature>
<dbReference type="Proteomes" id="UP001603978">
    <property type="component" value="Unassembled WGS sequence"/>
</dbReference>
<feature type="compositionally biased region" description="Polar residues" evidence="1">
    <location>
        <begin position="436"/>
        <end position="451"/>
    </location>
</feature>
<dbReference type="InterPro" id="IPR047952">
    <property type="entry name" value="Transpos_IS4"/>
</dbReference>
<dbReference type="Pfam" id="PF13006">
    <property type="entry name" value="Nterm_IS4"/>
    <property type="match status" value="1"/>
</dbReference>
<feature type="domain" description="Transposase IS4 N-terminal" evidence="3">
    <location>
        <begin position="5"/>
        <end position="97"/>
    </location>
</feature>
<evidence type="ECO:0000259" key="2">
    <source>
        <dbReference type="Pfam" id="PF01609"/>
    </source>
</evidence>
<dbReference type="InterPro" id="IPR024473">
    <property type="entry name" value="Transposases_IS4_N"/>
</dbReference>
<gene>
    <name evidence="4" type="ORF">ACFLIM_50130</name>
</gene>
<evidence type="ECO:0000313" key="4">
    <source>
        <dbReference type="EMBL" id="MFG1711334.1"/>
    </source>
</evidence>
<feature type="region of interest" description="Disordered" evidence="1">
    <location>
        <begin position="411"/>
        <end position="451"/>
    </location>
</feature>